<evidence type="ECO:0000256" key="1">
    <source>
        <dbReference type="ARBA" id="ARBA00010139"/>
    </source>
</evidence>
<gene>
    <name evidence="2" type="ORF">CCHLO57077_00006628</name>
</gene>
<comment type="similarity">
    <text evidence="1">Belongs to the FAD-binding monooxygenase family.</text>
</comment>
<evidence type="ECO:0000313" key="3">
    <source>
        <dbReference type="Proteomes" id="UP001160390"/>
    </source>
</evidence>
<dbReference type="Gene3D" id="3.50.50.60">
    <property type="entry name" value="FAD/NAD(P)-binding domain"/>
    <property type="match status" value="3"/>
</dbReference>
<dbReference type="SUPFAM" id="SSF51905">
    <property type="entry name" value="FAD/NAD(P)-binding domain"/>
    <property type="match status" value="2"/>
</dbReference>
<sequence>MQFLQQYHSQQSPIRIIHVGAGAAGILTAYKAKKLLRNFSLVCYEKNAGVGGTWYENRYPGCGCDVPAHSYSFAFEPNPDWSGFYVGAAEILAYMENFVEKHRLRDFIQLETAVVSAEWDEPAGEWIVELQRKDESRFTDRCHVLINGSGPLNKWKLPDIPGRENYQGKLCHSSSWDPSIDWTGKQVAVIGSGASGVQIVPQLVKGSKSLTLFARSIQWLTPPLGLQEITVPGVEANQARLPGPLGKHLYTDVEKQAMRDNPEALLQYRKQVDMELQRWFGVFLRDSTLSAGAMQVMTEGIRARFGPGNQQLAESFVPDFGPGCRRNTPAEGFIEALIQPNVTTIREGIAAFSETGLVTDGGHQHDFDIIVCCTGFDVAYTPHLEQLHSVEPKDGPTDQYMAHNAAWHASFSHWADGCRSWYKNGGRADGEVMLWCGSMLHMMKTLRNPRWEDYKIRYRDQGNMWAFLGGWGRSEIEDKADKGLPTDLSPFVRSGDVPYEIE</sequence>
<dbReference type="AlphaFoldDB" id="A0AA35QG13"/>
<accession>A0AA35QG13</accession>
<dbReference type="InterPro" id="IPR036188">
    <property type="entry name" value="FAD/NAD-bd_sf"/>
</dbReference>
<organism evidence="2 3">
    <name type="scientific">Clonostachys chloroleuca</name>
    <dbReference type="NCBI Taxonomy" id="1926264"/>
    <lineage>
        <taxon>Eukaryota</taxon>
        <taxon>Fungi</taxon>
        <taxon>Dikarya</taxon>
        <taxon>Ascomycota</taxon>
        <taxon>Pezizomycotina</taxon>
        <taxon>Sordariomycetes</taxon>
        <taxon>Hypocreomycetidae</taxon>
        <taxon>Hypocreales</taxon>
        <taxon>Bionectriaceae</taxon>
        <taxon>Clonostachys</taxon>
    </lineage>
</organism>
<proteinExistence type="inferred from homology"/>
<protein>
    <submittedName>
        <fullName evidence="2">Uncharacterized protein</fullName>
    </submittedName>
</protein>
<comment type="caution">
    <text evidence="2">The sequence shown here is derived from an EMBL/GenBank/DDBJ whole genome shotgun (WGS) entry which is preliminary data.</text>
</comment>
<dbReference type="Pfam" id="PF13450">
    <property type="entry name" value="NAD_binding_8"/>
    <property type="match status" value="1"/>
</dbReference>
<dbReference type="PANTHER" id="PTHR42877">
    <property type="entry name" value="L-ORNITHINE N(5)-MONOOXYGENASE-RELATED"/>
    <property type="match status" value="1"/>
</dbReference>
<name>A0AA35QG13_9HYPO</name>
<dbReference type="GO" id="GO:0016491">
    <property type="term" value="F:oxidoreductase activity"/>
    <property type="evidence" value="ECO:0007669"/>
    <property type="project" value="UniProtKB-KW"/>
</dbReference>
<dbReference type="PANTHER" id="PTHR42877:SF8">
    <property type="entry name" value="MONOOXYGENASE"/>
    <property type="match status" value="1"/>
</dbReference>
<evidence type="ECO:0000313" key="2">
    <source>
        <dbReference type="EMBL" id="CAI6101401.1"/>
    </source>
</evidence>
<dbReference type="EMBL" id="CABFNP030001360">
    <property type="protein sequence ID" value="CAI6101401.1"/>
    <property type="molecule type" value="Genomic_DNA"/>
</dbReference>
<dbReference type="InterPro" id="IPR051209">
    <property type="entry name" value="FAD-bind_Monooxygenase_sf"/>
</dbReference>
<reference evidence="2" key="1">
    <citation type="submission" date="2023-01" db="EMBL/GenBank/DDBJ databases">
        <authorList>
            <person name="Piombo E."/>
        </authorList>
    </citation>
    <scope>NUCLEOTIDE SEQUENCE</scope>
</reference>
<dbReference type="Proteomes" id="UP001160390">
    <property type="component" value="Unassembled WGS sequence"/>
</dbReference>
<keyword evidence="3" id="KW-1185">Reference proteome</keyword>